<dbReference type="AlphaFoldDB" id="A0A916YA22"/>
<evidence type="ECO:0000313" key="1">
    <source>
        <dbReference type="EMBL" id="GGD35533.1"/>
    </source>
</evidence>
<keyword evidence="2" id="KW-1185">Reference proteome</keyword>
<gene>
    <name evidence="1" type="ORF">GCM10010915_15100</name>
</gene>
<dbReference type="RefSeq" id="WP_188711668.1">
    <property type="nucleotide sequence ID" value="NZ_BMHO01000001.1"/>
</dbReference>
<proteinExistence type="predicted"/>
<organism evidence="1 2">
    <name type="scientific">Microbacterium faecale</name>
    <dbReference type="NCBI Taxonomy" id="1804630"/>
    <lineage>
        <taxon>Bacteria</taxon>
        <taxon>Bacillati</taxon>
        <taxon>Actinomycetota</taxon>
        <taxon>Actinomycetes</taxon>
        <taxon>Micrococcales</taxon>
        <taxon>Microbacteriaceae</taxon>
        <taxon>Microbacterium</taxon>
    </lineage>
</organism>
<dbReference type="Proteomes" id="UP000633205">
    <property type="component" value="Unassembled WGS sequence"/>
</dbReference>
<protein>
    <submittedName>
        <fullName evidence="1">Uncharacterized protein</fullName>
    </submittedName>
</protein>
<accession>A0A916YA22</accession>
<dbReference type="EMBL" id="BMHO01000001">
    <property type="protein sequence ID" value="GGD35533.1"/>
    <property type="molecule type" value="Genomic_DNA"/>
</dbReference>
<reference evidence="1" key="2">
    <citation type="submission" date="2020-09" db="EMBL/GenBank/DDBJ databases">
        <authorList>
            <person name="Sun Q."/>
            <person name="Zhou Y."/>
        </authorList>
    </citation>
    <scope>NUCLEOTIDE SEQUENCE</scope>
    <source>
        <strain evidence="1">CGMCC 1.15152</strain>
    </source>
</reference>
<comment type="caution">
    <text evidence="1">The sequence shown here is derived from an EMBL/GenBank/DDBJ whole genome shotgun (WGS) entry which is preliminary data.</text>
</comment>
<name>A0A916YA22_9MICO</name>
<evidence type="ECO:0000313" key="2">
    <source>
        <dbReference type="Proteomes" id="UP000633205"/>
    </source>
</evidence>
<reference evidence="1" key="1">
    <citation type="journal article" date="2014" name="Int. J. Syst. Evol. Microbiol.">
        <title>Complete genome sequence of Corynebacterium casei LMG S-19264T (=DSM 44701T), isolated from a smear-ripened cheese.</title>
        <authorList>
            <consortium name="US DOE Joint Genome Institute (JGI-PGF)"/>
            <person name="Walter F."/>
            <person name="Albersmeier A."/>
            <person name="Kalinowski J."/>
            <person name="Ruckert C."/>
        </authorList>
    </citation>
    <scope>NUCLEOTIDE SEQUENCE</scope>
    <source>
        <strain evidence="1">CGMCC 1.15152</strain>
    </source>
</reference>
<sequence length="197" mass="21114">MPSDRWESLFEDLELQFAAERDAAGAVLEAERDRVWVGRLTLRQRLAAVPAGADIVVDDTAGEVHRLRVDAVGANWVAGTMTESTGILVLRLDAIDAVRMPDRAADAPQDADPLLERMDVGFLVRGLARRRAAVTVGLVRGGRLTGTPALVGADHVDLAVHDPGDAPRSAAVREVRTLAFAAITWVRVGARRDLGLG</sequence>